<feature type="domain" description="HTH luxR-type" evidence="4">
    <location>
        <begin position="5"/>
        <end position="70"/>
    </location>
</feature>
<evidence type="ECO:0000256" key="2">
    <source>
        <dbReference type="ARBA" id="ARBA00023125"/>
    </source>
</evidence>
<dbReference type="SUPFAM" id="SSF46894">
    <property type="entry name" value="C-terminal effector domain of the bipartite response regulators"/>
    <property type="match status" value="1"/>
</dbReference>
<proteinExistence type="predicted"/>
<dbReference type="Proteomes" id="UP000191987">
    <property type="component" value="Unassembled WGS sequence"/>
</dbReference>
<evidence type="ECO:0000256" key="3">
    <source>
        <dbReference type="ARBA" id="ARBA00023163"/>
    </source>
</evidence>
<keyword evidence="3" id="KW-0804">Transcription</keyword>
<gene>
    <name evidence="5" type="ORF">AGR7C_Lc130026</name>
</gene>
<dbReference type="GO" id="GO:0003677">
    <property type="term" value="F:DNA binding"/>
    <property type="evidence" value="ECO:0007669"/>
    <property type="project" value="UniProtKB-KW"/>
</dbReference>
<reference evidence="5 6" key="1">
    <citation type="submission" date="2016-01" db="EMBL/GenBank/DDBJ databases">
        <authorList>
            <person name="Oliw E.H."/>
        </authorList>
    </citation>
    <scope>NUCLEOTIDE SEQUENCE [LARGE SCALE GENOMIC DNA]</scope>
    <source>
        <strain evidence="5 6">Zutra 3-1</strain>
    </source>
</reference>
<dbReference type="PANTHER" id="PTHR44688:SF16">
    <property type="entry name" value="DNA-BINDING TRANSCRIPTIONAL ACTIVATOR DEVR_DOSR"/>
    <property type="match status" value="1"/>
</dbReference>
<dbReference type="SMART" id="SM00421">
    <property type="entry name" value="HTH_LUXR"/>
    <property type="match status" value="1"/>
</dbReference>
<dbReference type="InterPro" id="IPR016032">
    <property type="entry name" value="Sig_transdc_resp-reg_C-effctor"/>
</dbReference>
<dbReference type="PROSITE" id="PS50043">
    <property type="entry name" value="HTH_LUXR_2"/>
    <property type="match status" value="1"/>
</dbReference>
<dbReference type="PRINTS" id="PR00038">
    <property type="entry name" value="HTHLUXR"/>
</dbReference>
<organism evidence="5 6">
    <name type="scientific">Agrobacterium deltaense Zutra 3/1</name>
    <dbReference type="NCBI Taxonomy" id="1183427"/>
    <lineage>
        <taxon>Bacteria</taxon>
        <taxon>Pseudomonadati</taxon>
        <taxon>Pseudomonadota</taxon>
        <taxon>Alphaproteobacteria</taxon>
        <taxon>Hyphomicrobiales</taxon>
        <taxon>Rhizobiaceae</taxon>
        <taxon>Rhizobium/Agrobacterium group</taxon>
        <taxon>Agrobacterium</taxon>
    </lineage>
</organism>
<evidence type="ECO:0000313" key="6">
    <source>
        <dbReference type="Proteomes" id="UP000191987"/>
    </source>
</evidence>
<dbReference type="AlphaFoldDB" id="A0A1S7R7M5"/>
<protein>
    <submittedName>
        <fullName evidence="5">Transcriptional regulator, LuxR family</fullName>
    </submittedName>
</protein>
<dbReference type="EMBL" id="FBWG01000031">
    <property type="protein sequence ID" value="CUX47966.1"/>
    <property type="molecule type" value="Genomic_DNA"/>
</dbReference>
<accession>A0A1S7R7M5</accession>
<dbReference type="GO" id="GO:0006355">
    <property type="term" value="P:regulation of DNA-templated transcription"/>
    <property type="evidence" value="ECO:0007669"/>
    <property type="project" value="InterPro"/>
</dbReference>
<dbReference type="RefSeq" id="WP_003523029.1">
    <property type="nucleotide sequence ID" value="NZ_LT009749.1"/>
</dbReference>
<dbReference type="InterPro" id="IPR036388">
    <property type="entry name" value="WH-like_DNA-bd_sf"/>
</dbReference>
<keyword evidence="1" id="KW-0805">Transcription regulation</keyword>
<name>A0A1S7R7M5_9HYPH</name>
<dbReference type="CDD" id="cd06170">
    <property type="entry name" value="LuxR_C_like"/>
    <property type="match status" value="1"/>
</dbReference>
<dbReference type="Gene3D" id="1.10.10.10">
    <property type="entry name" value="Winged helix-like DNA-binding domain superfamily/Winged helix DNA-binding domain"/>
    <property type="match status" value="1"/>
</dbReference>
<dbReference type="InterPro" id="IPR000792">
    <property type="entry name" value="Tscrpt_reg_LuxR_C"/>
</dbReference>
<sequence length="74" mass="8456">MSIISISKGKRLTSREKEVLFWVANGKTAWETSIILNISKSTVVSHLRNSRDKLETVNVVQTIVEAMRRSEIRL</sequence>
<evidence type="ECO:0000256" key="1">
    <source>
        <dbReference type="ARBA" id="ARBA00023015"/>
    </source>
</evidence>
<keyword evidence="2" id="KW-0238">DNA-binding</keyword>
<evidence type="ECO:0000259" key="4">
    <source>
        <dbReference type="PROSITE" id="PS50043"/>
    </source>
</evidence>
<evidence type="ECO:0000313" key="5">
    <source>
        <dbReference type="EMBL" id="CUX47966.1"/>
    </source>
</evidence>
<dbReference type="PANTHER" id="PTHR44688">
    <property type="entry name" value="DNA-BINDING TRANSCRIPTIONAL ACTIVATOR DEVR_DOSR"/>
    <property type="match status" value="1"/>
</dbReference>
<dbReference type="Pfam" id="PF00196">
    <property type="entry name" value="GerE"/>
    <property type="match status" value="1"/>
</dbReference>